<protein>
    <submittedName>
        <fullName evidence="2">Uncharacterized protein</fullName>
    </submittedName>
</protein>
<accession>A0A7S0BUY2</accession>
<organism evidence="2">
    <name type="scientific">Proboscia inermis</name>
    <dbReference type="NCBI Taxonomy" id="420281"/>
    <lineage>
        <taxon>Eukaryota</taxon>
        <taxon>Sar</taxon>
        <taxon>Stramenopiles</taxon>
        <taxon>Ochrophyta</taxon>
        <taxon>Bacillariophyta</taxon>
        <taxon>Coscinodiscophyceae</taxon>
        <taxon>Rhizosoleniophycidae</taxon>
        <taxon>Rhizosoleniales</taxon>
        <taxon>Rhizosoleniaceae</taxon>
        <taxon>Proboscia</taxon>
    </lineage>
</organism>
<evidence type="ECO:0000256" key="1">
    <source>
        <dbReference type="SAM" id="MobiDB-lite"/>
    </source>
</evidence>
<reference evidence="2" key="1">
    <citation type="submission" date="2021-01" db="EMBL/GenBank/DDBJ databases">
        <authorList>
            <person name="Corre E."/>
            <person name="Pelletier E."/>
            <person name="Niang G."/>
            <person name="Scheremetjew M."/>
            <person name="Finn R."/>
            <person name="Kale V."/>
            <person name="Holt S."/>
            <person name="Cochrane G."/>
            <person name="Meng A."/>
            <person name="Brown T."/>
            <person name="Cohen L."/>
        </authorList>
    </citation>
    <scope>NUCLEOTIDE SEQUENCE</scope>
    <source>
        <strain evidence="2">CCAP1064/1</strain>
    </source>
</reference>
<evidence type="ECO:0000313" key="2">
    <source>
        <dbReference type="EMBL" id="CAD8404306.1"/>
    </source>
</evidence>
<gene>
    <name evidence="2" type="ORF">PINE0816_LOCUS407</name>
</gene>
<feature type="region of interest" description="Disordered" evidence="1">
    <location>
        <begin position="1"/>
        <end position="57"/>
    </location>
</feature>
<feature type="compositionally biased region" description="Basic and acidic residues" evidence="1">
    <location>
        <begin position="17"/>
        <end position="44"/>
    </location>
</feature>
<dbReference type="AlphaFoldDB" id="A0A7S0BUY2"/>
<feature type="compositionally biased region" description="Polar residues" evidence="1">
    <location>
        <begin position="45"/>
        <end position="55"/>
    </location>
</feature>
<dbReference type="EMBL" id="HBEL01000864">
    <property type="protein sequence ID" value="CAD8404306.1"/>
    <property type="molecule type" value="Transcribed_RNA"/>
</dbReference>
<name>A0A7S0BUY2_9STRA</name>
<proteinExistence type="predicted"/>
<sequence length="103" mass="11183">MHVLQGGNNGGRRSHSKGRDRNQYAIRPESDITHENLSQRETTKTNRNGNGSSYAGSVFDDDDIADLLSNHSGNVGRSIGDAFSDGDASLELTELELNAIHSR</sequence>